<dbReference type="EC" id="1.2.1.3" evidence="2"/>
<evidence type="ECO:0000256" key="2">
    <source>
        <dbReference type="ARBA" id="ARBA00024226"/>
    </source>
</evidence>
<keyword evidence="6" id="KW-1185">Reference proteome</keyword>
<comment type="catalytic activity">
    <reaction evidence="3">
        <text>an aldehyde + NAD(+) + H2O = a carboxylate + NADH + 2 H(+)</text>
        <dbReference type="Rhea" id="RHEA:16185"/>
        <dbReference type="ChEBI" id="CHEBI:15377"/>
        <dbReference type="ChEBI" id="CHEBI:15378"/>
        <dbReference type="ChEBI" id="CHEBI:17478"/>
        <dbReference type="ChEBI" id="CHEBI:29067"/>
        <dbReference type="ChEBI" id="CHEBI:57540"/>
        <dbReference type="ChEBI" id="CHEBI:57945"/>
        <dbReference type="EC" id="1.2.1.3"/>
    </reaction>
</comment>
<proteinExistence type="inferred from homology"/>
<dbReference type="SUPFAM" id="SSF53720">
    <property type="entry name" value="ALDH-like"/>
    <property type="match status" value="1"/>
</dbReference>
<reference evidence="5 6" key="1">
    <citation type="submission" date="2024-07" db="EMBL/GenBank/DDBJ databases">
        <title>Section-level genome sequencing and comparative genomics of Aspergillus sections Usti and Cavernicolus.</title>
        <authorList>
            <consortium name="Lawrence Berkeley National Laboratory"/>
            <person name="Nybo J.L."/>
            <person name="Vesth T.C."/>
            <person name="Theobald S."/>
            <person name="Frisvad J.C."/>
            <person name="Larsen T.O."/>
            <person name="Kjaerboelling I."/>
            <person name="Rothschild-Mancinelli K."/>
            <person name="Lyhne E.K."/>
            <person name="Kogle M.E."/>
            <person name="Barry K."/>
            <person name="Clum A."/>
            <person name="Na H."/>
            <person name="Ledsgaard L."/>
            <person name="Lin J."/>
            <person name="Lipzen A."/>
            <person name="Kuo A."/>
            <person name="Riley R."/>
            <person name="Mondo S."/>
            <person name="LaButti K."/>
            <person name="Haridas S."/>
            <person name="Pangalinan J."/>
            <person name="Salamov A.A."/>
            <person name="Simmons B.A."/>
            <person name="Magnuson J.K."/>
            <person name="Chen J."/>
            <person name="Drula E."/>
            <person name="Henrissat B."/>
            <person name="Wiebenga A."/>
            <person name="Lubbers R.J."/>
            <person name="Gomes A.C."/>
            <person name="Macurrencykelacurrency M.R."/>
            <person name="Stajich J."/>
            <person name="Grigoriev I.V."/>
            <person name="Mortensen U.H."/>
            <person name="De vries R.P."/>
            <person name="Baker S.E."/>
            <person name="Andersen M.R."/>
        </authorList>
    </citation>
    <scope>NUCLEOTIDE SEQUENCE [LARGE SCALE GENOMIC DNA]</scope>
    <source>
        <strain evidence="5 6">CBS 756.74</strain>
    </source>
</reference>
<evidence type="ECO:0000256" key="3">
    <source>
        <dbReference type="ARBA" id="ARBA00049194"/>
    </source>
</evidence>
<protein>
    <recommendedName>
        <fullName evidence="2">aldehyde dehydrogenase (NAD(+))</fullName>
        <ecNumber evidence="2">1.2.1.3</ecNumber>
    </recommendedName>
</protein>
<gene>
    <name evidence="5" type="ORF">BJX68DRAFT_257729</name>
</gene>
<dbReference type="InterPro" id="IPR015590">
    <property type="entry name" value="Aldehyde_DH_dom"/>
</dbReference>
<sequence>MTTPAGNETQKLSFDSFVRIIDGKPRSSSTRLGLNRVNCEAKAEVPVATEQDLGNAIAAAKATAVLAYADAIDELRDELMDLLISEQGKPMPQAAYETDAAIQWIRGMAGIKLREDVIKESKPTTIITYYIATWCCGRYYSLELASPTSIREDCPGIVNQKHEYREFVLMIWSGPFSPYCGLKLVKLAERIFPAGVVQSLSSDDNLGPWMTSHLGVHKISFTGSTTKLVVQSAAKTLKRVTPGTNNPAIVQVSLLNATPIHICQNLKRIYVHEDRYEAFKAALVKHVDSYNLRNGAKAGITHPGPFFDDIKKQAWSRVTGGEIVSSSRYFICPTIIDRPPENSRILVEEPFDEVEVIESLNNTFMGLGASVWSSDPAKAGKI</sequence>
<dbReference type="PANTHER" id="PTHR11699">
    <property type="entry name" value="ALDEHYDE DEHYDROGENASE-RELATED"/>
    <property type="match status" value="1"/>
</dbReference>
<dbReference type="InterPro" id="IPR016163">
    <property type="entry name" value="Ald_DH_C"/>
</dbReference>
<dbReference type="Gene3D" id="3.40.605.10">
    <property type="entry name" value="Aldehyde Dehydrogenase, Chain A, domain 1"/>
    <property type="match status" value="2"/>
</dbReference>
<name>A0ABR4JS55_9EURO</name>
<dbReference type="InterPro" id="IPR016161">
    <property type="entry name" value="Ald_DH/histidinol_DH"/>
</dbReference>
<dbReference type="Pfam" id="PF00171">
    <property type="entry name" value="Aldedh"/>
    <property type="match status" value="1"/>
</dbReference>
<dbReference type="Gene3D" id="3.40.309.10">
    <property type="entry name" value="Aldehyde Dehydrogenase, Chain A, domain 2"/>
    <property type="match status" value="1"/>
</dbReference>
<evidence type="ECO:0000259" key="4">
    <source>
        <dbReference type="Pfam" id="PF00171"/>
    </source>
</evidence>
<feature type="domain" description="Aldehyde dehydrogenase" evidence="4">
    <location>
        <begin position="176"/>
        <end position="381"/>
    </location>
</feature>
<comment type="caution">
    <text evidence="5">The sequence shown here is derived from an EMBL/GenBank/DDBJ whole genome shotgun (WGS) entry which is preliminary data.</text>
</comment>
<accession>A0ABR4JS55</accession>
<dbReference type="EMBL" id="JBFXLR010000050">
    <property type="protein sequence ID" value="KAL2842666.1"/>
    <property type="molecule type" value="Genomic_DNA"/>
</dbReference>
<dbReference type="RefSeq" id="XP_070895232.1">
    <property type="nucleotide sequence ID" value="XM_071043394.1"/>
</dbReference>
<evidence type="ECO:0000256" key="1">
    <source>
        <dbReference type="ARBA" id="ARBA00009986"/>
    </source>
</evidence>
<evidence type="ECO:0000313" key="6">
    <source>
        <dbReference type="Proteomes" id="UP001610444"/>
    </source>
</evidence>
<organism evidence="5 6">
    <name type="scientific">Aspergillus pseudodeflectus</name>
    <dbReference type="NCBI Taxonomy" id="176178"/>
    <lineage>
        <taxon>Eukaryota</taxon>
        <taxon>Fungi</taxon>
        <taxon>Dikarya</taxon>
        <taxon>Ascomycota</taxon>
        <taxon>Pezizomycotina</taxon>
        <taxon>Eurotiomycetes</taxon>
        <taxon>Eurotiomycetidae</taxon>
        <taxon>Eurotiales</taxon>
        <taxon>Aspergillaceae</taxon>
        <taxon>Aspergillus</taxon>
        <taxon>Aspergillus subgen. Nidulantes</taxon>
    </lineage>
</organism>
<dbReference type="InterPro" id="IPR016162">
    <property type="entry name" value="Ald_DH_N"/>
</dbReference>
<comment type="similarity">
    <text evidence="1">Belongs to the aldehyde dehydrogenase family.</text>
</comment>
<dbReference type="GeneID" id="98158558"/>
<evidence type="ECO:0000313" key="5">
    <source>
        <dbReference type="EMBL" id="KAL2842666.1"/>
    </source>
</evidence>
<dbReference type="Proteomes" id="UP001610444">
    <property type="component" value="Unassembled WGS sequence"/>
</dbReference>